<dbReference type="GO" id="GO:2000142">
    <property type="term" value="P:regulation of DNA-templated transcription initiation"/>
    <property type="evidence" value="ECO:0007669"/>
    <property type="project" value="TreeGrafter"/>
</dbReference>
<dbReference type="Pfam" id="PF03466">
    <property type="entry name" value="LysR_substrate"/>
    <property type="match status" value="1"/>
</dbReference>
<keyword evidence="4" id="KW-0010">Activator</keyword>
<dbReference type="SUPFAM" id="SSF53850">
    <property type="entry name" value="Periplasmic binding protein-like II"/>
    <property type="match status" value="1"/>
</dbReference>
<dbReference type="GO" id="GO:0003677">
    <property type="term" value="F:DNA binding"/>
    <property type="evidence" value="ECO:0007669"/>
    <property type="project" value="UniProtKB-KW"/>
</dbReference>
<dbReference type="Proteomes" id="UP000484381">
    <property type="component" value="Unassembled WGS sequence"/>
</dbReference>
<dbReference type="GO" id="GO:0003700">
    <property type="term" value="F:DNA-binding transcription factor activity"/>
    <property type="evidence" value="ECO:0007669"/>
    <property type="project" value="InterPro"/>
</dbReference>
<organism evidence="7 8">
    <name type="scientific">Paraburkholderia franconis</name>
    <dbReference type="NCBI Taxonomy" id="2654983"/>
    <lineage>
        <taxon>Bacteria</taxon>
        <taxon>Pseudomonadati</taxon>
        <taxon>Pseudomonadota</taxon>
        <taxon>Betaproteobacteria</taxon>
        <taxon>Burkholderiales</taxon>
        <taxon>Burkholderiaceae</taxon>
        <taxon>Paraburkholderia</taxon>
    </lineage>
</organism>
<comment type="similarity">
    <text evidence="1">Belongs to the LysR transcriptional regulatory family.</text>
</comment>
<dbReference type="Gene3D" id="1.10.10.10">
    <property type="entry name" value="Winged helix-like DNA-binding domain superfamily/Winged helix DNA-binding domain"/>
    <property type="match status" value="1"/>
</dbReference>
<dbReference type="AlphaFoldDB" id="A0A7X1NHS4"/>
<gene>
    <name evidence="7" type="ORF">GCT13_35840</name>
</gene>
<evidence type="ECO:0000256" key="3">
    <source>
        <dbReference type="ARBA" id="ARBA00023125"/>
    </source>
</evidence>
<keyword evidence="5" id="KW-0804">Transcription</keyword>
<evidence type="ECO:0000259" key="6">
    <source>
        <dbReference type="PROSITE" id="PS50931"/>
    </source>
</evidence>
<dbReference type="InterPro" id="IPR036390">
    <property type="entry name" value="WH_DNA-bd_sf"/>
</dbReference>
<feature type="domain" description="HTH lysR-type" evidence="6">
    <location>
        <begin position="1"/>
        <end position="58"/>
    </location>
</feature>
<dbReference type="RefSeq" id="WP_152766466.1">
    <property type="nucleotide sequence ID" value="NZ_WHNP01000056.1"/>
</dbReference>
<evidence type="ECO:0000256" key="4">
    <source>
        <dbReference type="ARBA" id="ARBA00023159"/>
    </source>
</evidence>
<dbReference type="InterPro" id="IPR036388">
    <property type="entry name" value="WH-like_DNA-bd_sf"/>
</dbReference>
<dbReference type="FunFam" id="1.10.10.10:FF:000001">
    <property type="entry name" value="LysR family transcriptional regulator"/>
    <property type="match status" value="1"/>
</dbReference>
<dbReference type="Pfam" id="PF00126">
    <property type="entry name" value="HTH_1"/>
    <property type="match status" value="1"/>
</dbReference>
<name>A0A7X1NHS4_9BURK</name>
<dbReference type="Gene3D" id="3.40.190.290">
    <property type="match status" value="1"/>
</dbReference>
<dbReference type="EMBL" id="WHNP01000056">
    <property type="protein sequence ID" value="MPW22072.1"/>
    <property type="molecule type" value="Genomic_DNA"/>
</dbReference>
<keyword evidence="2" id="KW-0805">Transcription regulation</keyword>
<dbReference type="PANTHER" id="PTHR30293">
    <property type="entry name" value="TRANSCRIPTIONAL REGULATORY PROTEIN NAC-RELATED"/>
    <property type="match status" value="1"/>
</dbReference>
<reference evidence="7 8" key="1">
    <citation type="submission" date="2019-10" db="EMBL/GenBank/DDBJ databases">
        <title>Paraburkholderia sp. isolated from nodules of Mimosa pudica from Brazilian Atlantic Forest soils.</title>
        <authorList>
            <person name="Paulitsch F."/>
            <person name="Hungria M."/>
            <person name="Dall'Agnol R."/>
        </authorList>
    </citation>
    <scope>NUCLEOTIDE SEQUENCE [LARGE SCALE GENOMIC DNA]</scope>
    <source>
        <strain evidence="7 8">CNPSo 3157</strain>
    </source>
</reference>
<protein>
    <submittedName>
        <fullName evidence="7">LysR family transcriptional regulator</fullName>
    </submittedName>
</protein>
<evidence type="ECO:0000313" key="8">
    <source>
        <dbReference type="Proteomes" id="UP000484381"/>
    </source>
</evidence>
<keyword evidence="3" id="KW-0238">DNA-binding</keyword>
<evidence type="ECO:0000313" key="7">
    <source>
        <dbReference type="EMBL" id="MPW22072.1"/>
    </source>
</evidence>
<evidence type="ECO:0000256" key="5">
    <source>
        <dbReference type="ARBA" id="ARBA00023163"/>
    </source>
</evidence>
<evidence type="ECO:0000256" key="2">
    <source>
        <dbReference type="ARBA" id="ARBA00023015"/>
    </source>
</evidence>
<dbReference type="PANTHER" id="PTHR30293:SF0">
    <property type="entry name" value="NITROGEN ASSIMILATION REGULATORY PROTEIN NAC"/>
    <property type="match status" value="1"/>
</dbReference>
<evidence type="ECO:0000256" key="1">
    <source>
        <dbReference type="ARBA" id="ARBA00009437"/>
    </source>
</evidence>
<dbReference type="InterPro" id="IPR000847">
    <property type="entry name" value="LysR_HTH_N"/>
</dbReference>
<proteinExistence type="inferred from homology"/>
<accession>A0A7X1NHS4</accession>
<dbReference type="InterPro" id="IPR005119">
    <property type="entry name" value="LysR_subst-bd"/>
</dbReference>
<sequence length="317" mass="34059">MELRQLRYFLSVIEHGSMGKAALELGVVTSALSQQISRLESELATRLLQRTSNGVVPTDAGLAFWRQAQLALRHVDDAALAARAARLSGHVSIGMAPSTASVLGVAFMQAMRERYPDVRLRIVESLSGYLGSMLSARQIDLAVLFREEPAQRWSVLPLLDERLFVIGANGLDGMPEGESVRLGKLGGLGLILPSGPHGLRTLLAAAFKRAKYEPRIVAEVDGLALLMDFVRSGIGATIQPGAALARPENAALASVPVADVYATRPNMIASVSDEELSPAGLAARVVLADVARQLVREGRWPGARLRRQESSRNLKTS</sequence>
<dbReference type="PROSITE" id="PS50931">
    <property type="entry name" value="HTH_LYSR"/>
    <property type="match status" value="1"/>
</dbReference>
<keyword evidence="8" id="KW-1185">Reference proteome</keyword>
<dbReference type="SUPFAM" id="SSF46785">
    <property type="entry name" value="Winged helix' DNA-binding domain"/>
    <property type="match status" value="1"/>
</dbReference>
<comment type="caution">
    <text evidence="7">The sequence shown here is derived from an EMBL/GenBank/DDBJ whole genome shotgun (WGS) entry which is preliminary data.</text>
</comment>